<accession>A0A1Y1IMM8</accession>
<dbReference type="Proteomes" id="UP000054558">
    <property type="component" value="Unassembled WGS sequence"/>
</dbReference>
<dbReference type="EMBL" id="DF237583">
    <property type="protein sequence ID" value="GAQ90401.1"/>
    <property type="molecule type" value="Genomic_DNA"/>
</dbReference>
<evidence type="ECO:0000256" key="1">
    <source>
        <dbReference type="SAM" id="Coils"/>
    </source>
</evidence>
<reference evidence="3 4" key="1">
    <citation type="journal article" date="2014" name="Nat. Commun.">
        <title>Klebsormidium flaccidum genome reveals primary factors for plant terrestrial adaptation.</title>
        <authorList>
            <person name="Hori K."/>
            <person name="Maruyama F."/>
            <person name="Fujisawa T."/>
            <person name="Togashi T."/>
            <person name="Yamamoto N."/>
            <person name="Seo M."/>
            <person name="Sato S."/>
            <person name="Yamada T."/>
            <person name="Mori H."/>
            <person name="Tajima N."/>
            <person name="Moriyama T."/>
            <person name="Ikeuchi M."/>
            <person name="Watanabe M."/>
            <person name="Wada H."/>
            <person name="Kobayashi K."/>
            <person name="Saito M."/>
            <person name="Masuda T."/>
            <person name="Sasaki-Sekimoto Y."/>
            <person name="Mashiguchi K."/>
            <person name="Awai K."/>
            <person name="Shimojima M."/>
            <person name="Masuda S."/>
            <person name="Iwai M."/>
            <person name="Nobusawa T."/>
            <person name="Narise T."/>
            <person name="Kondo S."/>
            <person name="Saito H."/>
            <person name="Sato R."/>
            <person name="Murakawa M."/>
            <person name="Ihara Y."/>
            <person name="Oshima-Yamada Y."/>
            <person name="Ohtaka K."/>
            <person name="Satoh M."/>
            <person name="Sonobe K."/>
            <person name="Ishii M."/>
            <person name="Ohtani R."/>
            <person name="Kanamori-Sato M."/>
            <person name="Honoki R."/>
            <person name="Miyazaki D."/>
            <person name="Mochizuki H."/>
            <person name="Umetsu J."/>
            <person name="Higashi K."/>
            <person name="Shibata D."/>
            <person name="Kamiya Y."/>
            <person name="Sato N."/>
            <person name="Nakamura Y."/>
            <person name="Tabata S."/>
            <person name="Ida S."/>
            <person name="Kurokawa K."/>
            <person name="Ohta H."/>
        </authorList>
    </citation>
    <scope>NUCLEOTIDE SEQUENCE [LARGE SCALE GENOMIC DNA]</scope>
    <source>
        <strain evidence="3 4">NIES-2285</strain>
    </source>
</reference>
<feature type="coiled-coil region" evidence="1">
    <location>
        <begin position="392"/>
        <end position="419"/>
    </location>
</feature>
<keyword evidence="1" id="KW-0175">Coiled coil</keyword>
<evidence type="ECO:0000256" key="2">
    <source>
        <dbReference type="SAM" id="MobiDB-lite"/>
    </source>
</evidence>
<dbReference type="AlphaFoldDB" id="A0A1Y1IMM8"/>
<evidence type="ECO:0000313" key="4">
    <source>
        <dbReference type="Proteomes" id="UP000054558"/>
    </source>
</evidence>
<sequence>MMSCLRLLRRCRREGAWDAHDKRFGKDAMDHLDEHTRALVSAGRWVDTETRWALNKWLTSLWSGNPVDQCDLSVEECRILLGFANAFTVRRALEKSSDEHLKQHKHRGYKEHEGVMFVSGSLLLKTALRSGKGKGADYRLVAEGILRDYVALREGKRKQRDWEDERSVRRLQQPYRQQQQQLTAAGTVAQHQPQVQMVPQIAQGRGMQASQPRCNQGLMQSGQLNRQGRGMQAGQPRCNQGLMQSGQLNRQGRGMQAGQPRYNQWQAGQGGGMQVGQRFNGQLGLGPVNIQQQAGGVPLGGGEQPEVQAVLPGLEGWDLEAELEVGVQFAQGGEQPELEGGVPRTQQGGDQPEQPTQPHNVPLELDPRLSAEDRRKWYREHGFTTEDVWKGLVQASDKFEEEQHEREQALRQVRQLKLQQGVVPTPPLELGPSVTELFNWFKVQGYTYQDSPR</sequence>
<feature type="region of interest" description="Disordered" evidence="2">
    <location>
        <begin position="334"/>
        <end position="368"/>
    </location>
</feature>
<organism evidence="3 4">
    <name type="scientific">Klebsormidium nitens</name>
    <name type="common">Green alga</name>
    <name type="synonym">Ulothrix nitens</name>
    <dbReference type="NCBI Taxonomy" id="105231"/>
    <lineage>
        <taxon>Eukaryota</taxon>
        <taxon>Viridiplantae</taxon>
        <taxon>Streptophyta</taxon>
        <taxon>Klebsormidiophyceae</taxon>
        <taxon>Klebsormidiales</taxon>
        <taxon>Klebsormidiaceae</taxon>
        <taxon>Klebsormidium</taxon>
    </lineage>
</organism>
<evidence type="ECO:0000313" key="3">
    <source>
        <dbReference type="EMBL" id="GAQ90401.1"/>
    </source>
</evidence>
<name>A0A1Y1IMM8_KLENI</name>
<keyword evidence="4" id="KW-1185">Reference proteome</keyword>
<gene>
    <name evidence="3" type="ORF">KFL_006340190</name>
</gene>
<feature type="compositionally biased region" description="Polar residues" evidence="2">
    <location>
        <begin position="344"/>
        <end position="359"/>
    </location>
</feature>
<protein>
    <submittedName>
        <fullName evidence="3">Uncharacterized protein</fullName>
    </submittedName>
</protein>
<proteinExistence type="predicted"/>